<evidence type="ECO:0000256" key="2">
    <source>
        <dbReference type="ARBA" id="ARBA00022692"/>
    </source>
</evidence>
<dbReference type="RefSeq" id="XP_044657565.1">
    <property type="nucleotide sequence ID" value="XM_044801630.1"/>
</dbReference>
<feature type="transmembrane region" description="Helical" evidence="5">
    <location>
        <begin position="224"/>
        <end position="246"/>
    </location>
</feature>
<gene>
    <name evidence="6" type="ORF">CKM354_000632000</name>
</gene>
<evidence type="ECO:0000313" key="6">
    <source>
        <dbReference type="EMBL" id="GIZ43078.1"/>
    </source>
</evidence>
<reference evidence="6 7" key="1">
    <citation type="submission" date="2021-01" db="EMBL/GenBank/DDBJ databases">
        <title>Cercospora kikuchii MAFF 305040 whole genome shotgun sequence.</title>
        <authorList>
            <person name="Kashiwa T."/>
            <person name="Suzuki T."/>
        </authorList>
    </citation>
    <scope>NUCLEOTIDE SEQUENCE [LARGE SCALE GENOMIC DNA]</scope>
    <source>
        <strain evidence="6 7">MAFF 305040</strain>
    </source>
</reference>
<evidence type="ECO:0000313" key="7">
    <source>
        <dbReference type="Proteomes" id="UP000825890"/>
    </source>
</evidence>
<dbReference type="Gene3D" id="1.20.58.340">
    <property type="entry name" value="Magnesium transport protein CorA, transmembrane region"/>
    <property type="match status" value="1"/>
</dbReference>
<dbReference type="OrthoDB" id="2830640at2759"/>
<evidence type="ECO:0000256" key="4">
    <source>
        <dbReference type="ARBA" id="ARBA00023136"/>
    </source>
</evidence>
<keyword evidence="4 5" id="KW-0472">Membrane</keyword>
<accession>A0A9P3CRF3</accession>
<proteinExistence type="predicted"/>
<organism evidence="6 7">
    <name type="scientific">Cercospora kikuchii</name>
    <dbReference type="NCBI Taxonomy" id="84275"/>
    <lineage>
        <taxon>Eukaryota</taxon>
        <taxon>Fungi</taxon>
        <taxon>Dikarya</taxon>
        <taxon>Ascomycota</taxon>
        <taxon>Pezizomycotina</taxon>
        <taxon>Dothideomycetes</taxon>
        <taxon>Dothideomycetidae</taxon>
        <taxon>Mycosphaerellales</taxon>
        <taxon>Mycosphaerellaceae</taxon>
        <taxon>Cercospora</taxon>
    </lineage>
</organism>
<sequence length="310" mass="34850">MTRPLTTLVTAIKASAVGRTASVRYDWHILTFVVFRRAPNALTLLCFDAPTELRKQLSASIRDSPVKDIAMHHFHFHALVLQAVVELYDHALWQFRDLVRALEHGRPTIDDPDPDYVAMHELARHVLHSSEALSTALNVVGSIIDELERDSRIHPRGAIANDPASLIRHQRSILQFMHNRALALESRLNNEISLAFHITAQHTSLSSARISEAARVDSDATKTISILGLVFLPGTFISAIFSMSFFNYSPGNGEQPDQWHVSDKIWMFWAAAIPVTISVIGVWWLWQRSLALTPARAVKIKSTSERMKDP</sequence>
<dbReference type="EMBL" id="BOLY01000004">
    <property type="protein sequence ID" value="GIZ43078.1"/>
    <property type="molecule type" value="Genomic_DNA"/>
</dbReference>
<feature type="transmembrane region" description="Helical" evidence="5">
    <location>
        <begin position="266"/>
        <end position="286"/>
    </location>
</feature>
<comment type="caution">
    <text evidence="6">The sequence shown here is derived from an EMBL/GenBank/DDBJ whole genome shotgun (WGS) entry which is preliminary data.</text>
</comment>
<dbReference type="Proteomes" id="UP000825890">
    <property type="component" value="Unassembled WGS sequence"/>
</dbReference>
<keyword evidence="7" id="KW-1185">Reference proteome</keyword>
<dbReference type="InterPro" id="IPR045863">
    <property type="entry name" value="CorA_TM1_TM2"/>
</dbReference>
<comment type="subcellular location">
    <subcellularLocation>
        <location evidence="1">Membrane</location>
        <topology evidence="1">Multi-pass membrane protein</topology>
    </subcellularLocation>
</comment>
<dbReference type="GeneID" id="68291895"/>
<evidence type="ECO:0000256" key="5">
    <source>
        <dbReference type="SAM" id="Phobius"/>
    </source>
</evidence>
<dbReference type="SUPFAM" id="SSF144083">
    <property type="entry name" value="Magnesium transport protein CorA, transmembrane region"/>
    <property type="match status" value="1"/>
</dbReference>
<keyword evidence="2 5" id="KW-0812">Transmembrane</keyword>
<dbReference type="AlphaFoldDB" id="A0A9P3CRF3"/>
<evidence type="ECO:0000256" key="3">
    <source>
        <dbReference type="ARBA" id="ARBA00022989"/>
    </source>
</evidence>
<dbReference type="GO" id="GO:0016020">
    <property type="term" value="C:membrane"/>
    <property type="evidence" value="ECO:0007669"/>
    <property type="project" value="UniProtKB-SubCell"/>
</dbReference>
<keyword evidence="3 5" id="KW-1133">Transmembrane helix</keyword>
<evidence type="ECO:0000256" key="1">
    <source>
        <dbReference type="ARBA" id="ARBA00004141"/>
    </source>
</evidence>
<protein>
    <submittedName>
        <fullName evidence="6">Uncharacterized protein</fullName>
    </submittedName>
</protein>
<name>A0A9P3CRF3_9PEZI</name>